<feature type="region of interest" description="Disordered" evidence="1">
    <location>
        <begin position="87"/>
        <end position="106"/>
    </location>
</feature>
<proteinExistence type="predicted"/>
<keyword evidence="3" id="KW-1185">Reference proteome</keyword>
<feature type="non-terminal residue" evidence="2">
    <location>
        <position position="1"/>
    </location>
</feature>
<evidence type="ECO:0000313" key="2">
    <source>
        <dbReference type="EMBL" id="GMT22712.1"/>
    </source>
</evidence>
<comment type="caution">
    <text evidence="2">The sequence shown here is derived from an EMBL/GenBank/DDBJ whole genome shotgun (WGS) entry which is preliminary data.</text>
</comment>
<sequence length="106" mass="11968">LVPTHFLPGNRLELPIIEETVVCLSKLHNRMSHVRRALLNRESGFFSPHISLHPSGMYGSGANSVRFPFHRQSFRVHVQGRLAHAVDGEMSGGNGAPRLRYRTKDR</sequence>
<evidence type="ECO:0000313" key="3">
    <source>
        <dbReference type="Proteomes" id="UP001432322"/>
    </source>
</evidence>
<accession>A0AAV5VVG3</accession>
<evidence type="ECO:0000256" key="1">
    <source>
        <dbReference type="SAM" id="MobiDB-lite"/>
    </source>
</evidence>
<reference evidence="2" key="1">
    <citation type="submission" date="2023-10" db="EMBL/GenBank/DDBJ databases">
        <title>Genome assembly of Pristionchus species.</title>
        <authorList>
            <person name="Yoshida K."/>
            <person name="Sommer R.J."/>
        </authorList>
    </citation>
    <scope>NUCLEOTIDE SEQUENCE</scope>
    <source>
        <strain evidence="2">RS5133</strain>
    </source>
</reference>
<name>A0AAV5VVG3_9BILA</name>
<protein>
    <submittedName>
        <fullName evidence="2">Uncharacterized protein</fullName>
    </submittedName>
</protein>
<dbReference type="Proteomes" id="UP001432322">
    <property type="component" value="Unassembled WGS sequence"/>
</dbReference>
<dbReference type="AlphaFoldDB" id="A0AAV5VVG3"/>
<dbReference type="EMBL" id="BTSY01000004">
    <property type="protein sequence ID" value="GMT22712.1"/>
    <property type="molecule type" value="Genomic_DNA"/>
</dbReference>
<organism evidence="2 3">
    <name type="scientific">Pristionchus fissidentatus</name>
    <dbReference type="NCBI Taxonomy" id="1538716"/>
    <lineage>
        <taxon>Eukaryota</taxon>
        <taxon>Metazoa</taxon>
        <taxon>Ecdysozoa</taxon>
        <taxon>Nematoda</taxon>
        <taxon>Chromadorea</taxon>
        <taxon>Rhabditida</taxon>
        <taxon>Rhabditina</taxon>
        <taxon>Diplogasteromorpha</taxon>
        <taxon>Diplogasteroidea</taxon>
        <taxon>Neodiplogasteridae</taxon>
        <taxon>Pristionchus</taxon>
    </lineage>
</organism>
<gene>
    <name evidence="2" type="ORF">PFISCL1PPCAC_14009</name>
</gene>